<accession>A0A1V4B1I9</accession>
<reference evidence="3 4" key="1">
    <citation type="submission" date="2018-06" db="EMBL/GenBank/DDBJ databases">
        <authorList>
            <consortium name="Pathogen Informatics"/>
            <person name="Doyle S."/>
        </authorList>
    </citation>
    <scope>NUCLEOTIDE SEQUENCE [LARGE SCALE GENOMIC DNA]</scope>
    <source>
        <strain evidence="1 3">NCTC1659</strain>
        <strain evidence="2 4">NCTC8540</strain>
    </source>
</reference>
<organism evidence="1 3">
    <name type="scientific">Canicola haemoglobinophilus</name>
    <dbReference type="NCBI Taxonomy" id="733"/>
    <lineage>
        <taxon>Bacteria</taxon>
        <taxon>Pseudomonadati</taxon>
        <taxon>Pseudomonadota</taxon>
        <taxon>Gammaproteobacteria</taxon>
        <taxon>Pasteurellales</taxon>
        <taxon>Pasteurellaceae</taxon>
        <taxon>Canicola</taxon>
    </lineage>
</organism>
<dbReference type="OrthoDB" id="5690528at2"/>
<evidence type="ECO:0000313" key="4">
    <source>
        <dbReference type="Proteomes" id="UP000254496"/>
    </source>
</evidence>
<name>A0A1V4B1I9_9PAST</name>
<sequence>MFNQLHSAFIQHLHNQGEEFSNDKEQLDELYSLYDESALSTLNALRDFAELLYWHGINEDIENEEYQHITPSTLISIGILLRNNLEMLDLSLYAKDKIGDCLYSLANKGGAE</sequence>
<dbReference type="STRING" id="733.B0186_05335"/>
<proteinExistence type="predicted"/>
<dbReference type="EMBL" id="UGHF01000001">
    <property type="protein sequence ID" value="STO59173.1"/>
    <property type="molecule type" value="Genomic_DNA"/>
</dbReference>
<dbReference type="RefSeq" id="WP_078218343.1">
    <property type="nucleotide sequence ID" value="NZ_MUXZ01000012.1"/>
</dbReference>
<evidence type="ECO:0000313" key="3">
    <source>
        <dbReference type="Proteomes" id="UP000254329"/>
    </source>
</evidence>
<keyword evidence="3" id="KW-1185">Reference proteome</keyword>
<protein>
    <submittedName>
        <fullName evidence="1">Uncharacterized protein</fullName>
    </submittedName>
</protein>
<dbReference type="Proteomes" id="UP000254329">
    <property type="component" value="Unassembled WGS sequence"/>
</dbReference>
<dbReference type="Proteomes" id="UP000254496">
    <property type="component" value="Unassembled WGS sequence"/>
</dbReference>
<dbReference type="AlphaFoldDB" id="A0A1V4B1I9"/>
<evidence type="ECO:0000313" key="1">
    <source>
        <dbReference type="EMBL" id="STO59173.1"/>
    </source>
</evidence>
<gene>
    <name evidence="1" type="ORF">NCTC1659_00414</name>
    <name evidence="2" type="ORF">NCTC8540_02065</name>
</gene>
<evidence type="ECO:0000313" key="2">
    <source>
        <dbReference type="EMBL" id="STO69526.1"/>
    </source>
</evidence>
<dbReference type="EMBL" id="UGHJ01000001">
    <property type="protein sequence ID" value="STO69526.1"/>
    <property type="molecule type" value="Genomic_DNA"/>
</dbReference>